<dbReference type="Gene3D" id="1.25.40.10">
    <property type="entry name" value="Tetratricopeptide repeat domain"/>
    <property type="match status" value="1"/>
</dbReference>
<evidence type="ECO:0000313" key="1">
    <source>
        <dbReference type="EMBL" id="CAI9754386.1"/>
    </source>
</evidence>
<sequence length="294" mass="33393">MEWKRSIRKKTLVFTFCNLPFPFQKSAAIFFVVENSSILYDFGLLVIHLMDAADVDAQRSATAHTHNRHLRRKRIVEEALPLNSTTLDASAEFSYKASEMEHVQHLGLEDQGHTDNILDQNSFKPEIIANCSYSTNLQLLASCYLQNNLSHSAYYILKGTHMAQCRYLFALSCFQMNLLNEAEAALCPPNESFAETGLNLLTTNVVAVDKSTTVNNASWGISKEFLVLKSKFDRVNMENERLRAILNQINSEYYSLQIQIGTLLQHQQNLKGAISTRDGKVGTYILLIYYDYTV</sequence>
<accession>A0AAD1YQH5</accession>
<protein>
    <submittedName>
        <fullName evidence="1">Uncharacterized protein</fullName>
    </submittedName>
</protein>
<organism evidence="1 2">
    <name type="scientific">Fraxinus pennsylvanica</name>
    <dbReference type="NCBI Taxonomy" id="56036"/>
    <lineage>
        <taxon>Eukaryota</taxon>
        <taxon>Viridiplantae</taxon>
        <taxon>Streptophyta</taxon>
        <taxon>Embryophyta</taxon>
        <taxon>Tracheophyta</taxon>
        <taxon>Spermatophyta</taxon>
        <taxon>Magnoliopsida</taxon>
        <taxon>eudicotyledons</taxon>
        <taxon>Gunneridae</taxon>
        <taxon>Pentapetalae</taxon>
        <taxon>asterids</taxon>
        <taxon>lamiids</taxon>
        <taxon>Lamiales</taxon>
        <taxon>Oleaceae</taxon>
        <taxon>Oleeae</taxon>
        <taxon>Fraxinus</taxon>
    </lineage>
</organism>
<proteinExistence type="predicted"/>
<keyword evidence="2" id="KW-1185">Reference proteome</keyword>
<evidence type="ECO:0000313" key="2">
    <source>
        <dbReference type="Proteomes" id="UP000834106"/>
    </source>
</evidence>
<name>A0AAD1YQH5_9LAMI</name>
<dbReference type="Proteomes" id="UP000834106">
    <property type="component" value="Chromosome 1"/>
</dbReference>
<dbReference type="Pfam" id="PF12895">
    <property type="entry name" value="ANAPC3"/>
    <property type="match status" value="1"/>
</dbReference>
<gene>
    <name evidence="1" type="ORF">FPE_LOCUS1817</name>
</gene>
<dbReference type="InterPro" id="IPR011990">
    <property type="entry name" value="TPR-like_helical_dom_sf"/>
</dbReference>
<reference evidence="1" key="1">
    <citation type="submission" date="2023-05" db="EMBL/GenBank/DDBJ databases">
        <authorList>
            <person name="Huff M."/>
        </authorList>
    </citation>
    <scope>NUCLEOTIDE SEQUENCE</scope>
</reference>
<dbReference type="EMBL" id="OU503036">
    <property type="protein sequence ID" value="CAI9754386.1"/>
    <property type="molecule type" value="Genomic_DNA"/>
</dbReference>
<dbReference type="AlphaFoldDB" id="A0AAD1YQH5"/>